<accession>A0A8K0XP36</accession>
<keyword evidence="2" id="KW-1185">Reference proteome</keyword>
<proteinExistence type="predicted"/>
<evidence type="ECO:0000313" key="2">
    <source>
        <dbReference type="Proteomes" id="UP000813824"/>
    </source>
</evidence>
<organism evidence="1 2">
    <name type="scientific">Cristinia sonorae</name>
    <dbReference type="NCBI Taxonomy" id="1940300"/>
    <lineage>
        <taxon>Eukaryota</taxon>
        <taxon>Fungi</taxon>
        <taxon>Dikarya</taxon>
        <taxon>Basidiomycota</taxon>
        <taxon>Agaricomycotina</taxon>
        <taxon>Agaricomycetes</taxon>
        <taxon>Agaricomycetidae</taxon>
        <taxon>Agaricales</taxon>
        <taxon>Pleurotineae</taxon>
        <taxon>Stephanosporaceae</taxon>
        <taxon>Cristinia</taxon>
    </lineage>
</organism>
<name>A0A8K0XP36_9AGAR</name>
<protein>
    <submittedName>
        <fullName evidence="1">Uncharacterized protein</fullName>
    </submittedName>
</protein>
<dbReference type="AlphaFoldDB" id="A0A8K0XP36"/>
<sequence>MAVPHETAAEFGTRMVKAPSHTNFILNASLHNTTKGYPRAMFGFLKMFRKPMSCAARFDEGLKSGYQQLLPDHSTTEDRQVLPAFTPDDVEFITGLDDLNLSEYGYSSMMVRGMGWAGRQGVGLTGADRKRRMTRVSNWCMIGPLEAHEVNSDGVGNDNSEVA</sequence>
<gene>
    <name evidence="1" type="ORF">BXZ70DRAFT_908237</name>
</gene>
<dbReference type="Proteomes" id="UP000813824">
    <property type="component" value="Unassembled WGS sequence"/>
</dbReference>
<dbReference type="EMBL" id="JAEVFJ010000021">
    <property type="protein sequence ID" value="KAH8096986.1"/>
    <property type="molecule type" value="Genomic_DNA"/>
</dbReference>
<reference evidence="1" key="1">
    <citation type="journal article" date="2021" name="New Phytol.">
        <title>Evolutionary innovations through gain and loss of genes in the ectomycorrhizal Boletales.</title>
        <authorList>
            <person name="Wu G."/>
            <person name="Miyauchi S."/>
            <person name="Morin E."/>
            <person name="Kuo A."/>
            <person name="Drula E."/>
            <person name="Varga T."/>
            <person name="Kohler A."/>
            <person name="Feng B."/>
            <person name="Cao Y."/>
            <person name="Lipzen A."/>
            <person name="Daum C."/>
            <person name="Hundley H."/>
            <person name="Pangilinan J."/>
            <person name="Johnson J."/>
            <person name="Barry K."/>
            <person name="LaButti K."/>
            <person name="Ng V."/>
            <person name="Ahrendt S."/>
            <person name="Min B."/>
            <person name="Choi I.G."/>
            <person name="Park H."/>
            <person name="Plett J.M."/>
            <person name="Magnuson J."/>
            <person name="Spatafora J.W."/>
            <person name="Nagy L.G."/>
            <person name="Henrissat B."/>
            <person name="Grigoriev I.V."/>
            <person name="Yang Z.L."/>
            <person name="Xu J."/>
            <person name="Martin F.M."/>
        </authorList>
    </citation>
    <scope>NUCLEOTIDE SEQUENCE</scope>
    <source>
        <strain evidence="1">KKN 215</strain>
    </source>
</reference>
<evidence type="ECO:0000313" key="1">
    <source>
        <dbReference type="EMBL" id="KAH8096986.1"/>
    </source>
</evidence>
<comment type="caution">
    <text evidence="1">The sequence shown here is derived from an EMBL/GenBank/DDBJ whole genome shotgun (WGS) entry which is preliminary data.</text>
</comment>